<dbReference type="eggNOG" id="COG2405">
    <property type="taxonomic scope" value="Bacteria"/>
</dbReference>
<keyword evidence="2" id="KW-1185">Reference proteome</keyword>
<evidence type="ECO:0000313" key="2">
    <source>
        <dbReference type="Proteomes" id="UP000001552"/>
    </source>
</evidence>
<organism evidence="1 2">
    <name type="scientific">Thermoanaerobacter italicus (strain DSM 9252 / Ab9)</name>
    <dbReference type="NCBI Taxonomy" id="580331"/>
    <lineage>
        <taxon>Bacteria</taxon>
        <taxon>Bacillati</taxon>
        <taxon>Bacillota</taxon>
        <taxon>Clostridia</taxon>
        <taxon>Thermoanaerobacterales</taxon>
        <taxon>Thermoanaerobacteraceae</taxon>
        <taxon>Thermoanaerobacter</taxon>
    </lineage>
</organism>
<dbReference type="AlphaFoldDB" id="D3T528"/>
<dbReference type="KEGG" id="tit:Thit_2094"/>
<evidence type="ECO:0000313" key="1">
    <source>
        <dbReference type="EMBL" id="ADD03321.1"/>
    </source>
</evidence>
<dbReference type="EMBL" id="CP001936">
    <property type="protein sequence ID" value="ADD03321.1"/>
    <property type="molecule type" value="Genomic_DNA"/>
</dbReference>
<dbReference type="Pfam" id="PF11848">
    <property type="entry name" value="DUF3368"/>
    <property type="match status" value="1"/>
</dbReference>
<evidence type="ECO:0008006" key="3">
    <source>
        <dbReference type="Google" id="ProtNLM"/>
    </source>
</evidence>
<protein>
    <recommendedName>
        <fullName evidence="3">Nucleic acid-binding protein contains PIN domain-like protein</fullName>
    </recommendedName>
</protein>
<dbReference type="Proteomes" id="UP000001552">
    <property type="component" value="Chromosome"/>
</dbReference>
<gene>
    <name evidence="1" type="ordered locus">Thit_2094</name>
</gene>
<accession>D3T528</accession>
<dbReference type="OrthoDB" id="44707at2"/>
<reference evidence="1" key="1">
    <citation type="submission" date="2010-02" db="EMBL/GenBank/DDBJ databases">
        <title>Complete sequence of Thermoanaerobacter italicus Ab9.</title>
        <authorList>
            <consortium name="US DOE Joint Genome Institute"/>
            <person name="Lucas S."/>
            <person name="Copeland A."/>
            <person name="Lapidus A."/>
            <person name="Cheng J.-F."/>
            <person name="Bruce D."/>
            <person name="Goodwin L."/>
            <person name="Pitluck S."/>
            <person name="Chertkov O."/>
            <person name="Detter J.C."/>
            <person name="Han C."/>
            <person name="Tapia R."/>
            <person name="Land M."/>
            <person name="Hauser L."/>
            <person name="Kyrpides N."/>
            <person name="Mikhailova N."/>
            <person name="Hemme C.L."/>
            <person name="Woyke T."/>
        </authorList>
    </citation>
    <scope>NUCLEOTIDE SEQUENCE [LARGE SCALE GENOMIC DNA]</scope>
    <source>
        <strain evidence="1">Ab9</strain>
    </source>
</reference>
<dbReference type="InterPro" id="IPR021799">
    <property type="entry name" value="PIN-like_prokaryotic"/>
</dbReference>
<name>D3T528_THEIA</name>
<proteinExistence type="predicted"/>
<sequence>MKTVKYPVVFDTDCISSFSWVNRMDILFSVFDGELIIPAQVYEELSKMKSFKNSDFVFFNIEREIQKNRISVVTFNIDSGEASLYLAFIEGKITGKVMGRGEASAISIAQFREGTVASNNFADIAAYCSRAKIPFICTDEILYMSYVKGYISAEEAENVRTEMKKKRRKLSEGSFIDVVKKYSQHF</sequence>
<dbReference type="RefSeq" id="WP_012996014.1">
    <property type="nucleotide sequence ID" value="NC_013921.1"/>
</dbReference>
<dbReference type="HOGENOM" id="CLU_130978_0_0_9"/>